<comment type="subcellular location">
    <subcellularLocation>
        <location evidence="1">Preautophagosomal structure membrane</location>
        <topology evidence="1">Peripheral membrane protein</topology>
    </subcellularLocation>
</comment>
<sequence>MENTPSELVEYHDRKDLPFQTGEDIGRGTFATVYEAKKPAGEYIYAAKVFYLPITETDQELQKGRIKQEAHLISKAQHQHAVSLIATYIFNNKIYIIMEPLADQNLEKYLYDTIGELRTEERQSRQLQLLSWYGCLTSGLAYLHSQYIRHRDIKPQNILIQGDRILLTDFGISNDDPGNTIKTATSTIGTRVYKAPEWKEMGTGYARPGRAGDVYSLGAVFLDMLLVYAGQDLAVVCDQKGRHLPYREHTSEWVSQLQGSCQELRENVYWFSTILFLCQRMLEQDPDARPHIGEVELCWSYGPFEVVPASRCDCHVATQIYKAMGADEVLDQATINGHNLVQDLMSQRDFMVD</sequence>
<keyword evidence="10" id="KW-0072">Autophagy</keyword>
<dbReference type="SMART" id="SM00220">
    <property type="entry name" value="S_TKc"/>
    <property type="match status" value="1"/>
</dbReference>
<evidence type="ECO:0000256" key="11">
    <source>
        <dbReference type="ARBA" id="ARBA00030237"/>
    </source>
</evidence>
<dbReference type="Pfam" id="PF00069">
    <property type="entry name" value="Pkinase"/>
    <property type="match status" value="1"/>
</dbReference>
<comment type="similarity">
    <text evidence="15">Belongs to the protein kinase superfamily.</text>
</comment>
<evidence type="ECO:0000256" key="6">
    <source>
        <dbReference type="ARBA" id="ARBA00022679"/>
    </source>
</evidence>
<dbReference type="GO" id="GO:0005524">
    <property type="term" value="F:ATP binding"/>
    <property type="evidence" value="ECO:0007669"/>
    <property type="project" value="UniProtKB-UniRule"/>
</dbReference>
<dbReference type="InterPro" id="IPR008271">
    <property type="entry name" value="Ser/Thr_kinase_AS"/>
</dbReference>
<dbReference type="GO" id="GO:0005829">
    <property type="term" value="C:cytosol"/>
    <property type="evidence" value="ECO:0007669"/>
    <property type="project" value="TreeGrafter"/>
</dbReference>
<evidence type="ECO:0000256" key="9">
    <source>
        <dbReference type="ARBA" id="ARBA00022840"/>
    </source>
</evidence>
<name>A0A0B8MYE1_TALPI</name>
<evidence type="ECO:0000256" key="15">
    <source>
        <dbReference type="RuleBase" id="RU000304"/>
    </source>
</evidence>
<keyword evidence="6" id="KW-0808">Transferase</keyword>
<keyword evidence="18" id="KW-1185">Reference proteome</keyword>
<accession>A0A0B8MYE1</accession>
<evidence type="ECO:0000259" key="16">
    <source>
        <dbReference type="PROSITE" id="PS50011"/>
    </source>
</evidence>
<dbReference type="PROSITE" id="PS00107">
    <property type="entry name" value="PROTEIN_KINASE_ATP"/>
    <property type="match status" value="1"/>
</dbReference>
<comment type="catalytic activity">
    <reaction evidence="12">
        <text>L-threonyl-[protein] + ATP = O-phospho-L-threonyl-[protein] + ADP + H(+)</text>
        <dbReference type="Rhea" id="RHEA:46608"/>
        <dbReference type="Rhea" id="RHEA-COMP:11060"/>
        <dbReference type="Rhea" id="RHEA-COMP:11605"/>
        <dbReference type="ChEBI" id="CHEBI:15378"/>
        <dbReference type="ChEBI" id="CHEBI:30013"/>
        <dbReference type="ChEBI" id="CHEBI:30616"/>
        <dbReference type="ChEBI" id="CHEBI:61977"/>
        <dbReference type="ChEBI" id="CHEBI:456216"/>
        <dbReference type="EC" id="2.7.11.1"/>
    </reaction>
</comment>
<evidence type="ECO:0000256" key="4">
    <source>
        <dbReference type="ARBA" id="ARBA00019599"/>
    </source>
</evidence>
<dbReference type="PROSITE" id="PS50011">
    <property type="entry name" value="PROTEIN_KINASE_DOM"/>
    <property type="match status" value="1"/>
</dbReference>
<evidence type="ECO:0000256" key="10">
    <source>
        <dbReference type="ARBA" id="ARBA00023006"/>
    </source>
</evidence>
<reference evidence="18" key="1">
    <citation type="journal article" date="2015" name="Genome Announc.">
        <title>Draft genome sequence of Talaromyces cellulolyticus strain Y-94, a source of lignocellulosic biomass-degrading enzymes.</title>
        <authorList>
            <person name="Fujii T."/>
            <person name="Koike H."/>
            <person name="Sawayama S."/>
            <person name="Yano S."/>
            <person name="Inoue H."/>
        </authorList>
    </citation>
    <scope>NUCLEOTIDE SEQUENCE [LARGE SCALE GENOMIC DNA]</scope>
    <source>
        <strain evidence="18">Y-94</strain>
    </source>
</reference>
<evidence type="ECO:0000256" key="7">
    <source>
        <dbReference type="ARBA" id="ARBA00022741"/>
    </source>
</evidence>
<evidence type="ECO:0000313" key="18">
    <source>
        <dbReference type="Proteomes" id="UP000053095"/>
    </source>
</evidence>
<feature type="domain" description="Protein kinase" evidence="16">
    <location>
        <begin position="19"/>
        <end position="305"/>
    </location>
</feature>
<keyword evidence="5 15" id="KW-0723">Serine/threonine-protein kinase</keyword>
<proteinExistence type="inferred from homology"/>
<dbReference type="CDD" id="cd00180">
    <property type="entry name" value="PKc"/>
    <property type="match status" value="1"/>
</dbReference>
<organism evidence="17 18">
    <name type="scientific">Talaromyces pinophilus</name>
    <name type="common">Penicillium pinophilum</name>
    <dbReference type="NCBI Taxonomy" id="128442"/>
    <lineage>
        <taxon>Eukaryota</taxon>
        <taxon>Fungi</taxon>
        <taxon>Dikarya</taxon>
        <taxon>Ascomycota</taxon>
        <taxon>Pezizomycotina</taxon>
        <taxon>Eurotiomycetes</taxon>
        <taxon>Eurotiomycetidae</taxon>
        <taxon>Eurotiales</taxon>
        <taxon>Trichocomaceae</taxon>
        <taxon>Talaromyces</taxon>
        <taxon>Talaromyces sect. Talaromyces</taxon>
    </lineage>
</organism>
<keyword evidence="8" id="KW-0418">Kinase</keyword>
<protein>
    <recommendedName>
        <fullName evidence="3">Serine/threonine-protein kinase ATG1</fullName>
        <ecNumber evidence="2">2.7.11.1</ecNumber>
    </recommendedName>
    <alternativeName>
        <fullName evidence="11">Autophagy-related protein 1</fullName>
    </alternativeName>
    <alternativeName>
        <fullName evidence="4">Serine/threonine-protein kinase atg1</fullName>
    </alternativeName>
</protein>
<dbReference type="Proteomes" id="UP000053095">
    <property type="component" value="Unassembled WGS sequence"/>
</dbReference>
<keyword evidence="9 14" id="KW-0067">ATP-binding</keyword>
<evidence type="ECO:0000256" key="2">
    <source>
        <dbReference type="ARBA" id="ARBA00012513"/>
    </source>
</evidence>
<dbReference type="GO" id="GO:0004674">
    <property type="term" value="F:protein serine/threonine kinase activity"/>
    <property type="evidence" value="ECO:0007669"/>
    <property type="project" value="UniProtKB-KW"/>
</dbReference>
<dbReference type="GO" id="GO:0034727">
    <property type="term" value="P:piecemeal microautophagy of the nucleus"/>
    <property type="evidence" value="ECO:0007669"/>
    <property type="project" value="TreeGrafter"/>
</dbReference>
<dbReference type="GO" id="GO:0042594">
    <property type="term" value="P:response to starvation"/>
    <property type="evidence" value="ECO:0007669"/>
    <property type="project" value="TreeGrafter"/>
</dbReference>
<comment type="catalytic activity">
    <reaction evidence="13">
        <text>L-seryl-[protein] + ATP = O-phospho-L-seryl-[protein] + ADP + H(+)</text>
        <dbReference type="Rhea" id="RHEA:17989"/>
        <dbReference type="Rhea" id="RHEA-COMP:9863"/>
        <dbReference type="Rhea" id="RHEA-COMP:11604"/>
        <dbReference type="ChEBI" id="CHEBI:15378"/>
        <dbReference type="ChEBI" id="CHEBI:29999"/>
        <dbReference type="ChEBI" id="CHEBI:30616"/>
        <dbReference type="ChEBI" id="CHEBI:83421"/>
        <dbReference type="ChEBI" id="CHEBI:456216"/>
        <dbReference type="EC" id="2.7.11.1"/>
    </reaction>
</comment>
<evidence type="ECO:0000313" key="17">
    <source>
        <dbReference type="EMBL" id="GAM40218.1"/>
    </source>
</evidence>
<dbReference type="GO" id="GO:0061709">
    <property type="term" value="P:reticulophagy"/>
    <property type="evidence" value="ECO:0007669"/>
    <property type="project" value="TreeGrafter"/>
</dbReference>
<evidence type="ECO:0000256" key="8">
    <source>
        <dbReference type="ARBA" id="ARBA00022777"/>
    </source>
</evidence>
<evidence type="ECO:0000256" key="1">
    <source>
        <dbReference type="ARBA" id="ARBA00004623"/>
    </source>
</evidence>
<evidence type="ECO:0000256" key="14">
    <source>
        <dbReference type="PROSITE-ProRule" id="PRU10141"/>
    </source>
</evidence>
<dbReference type="SUPFAM" id="SSF56112">
    <property type="entry name" value="Protein kinase-like (PK-like)"/>
    <property type="match status" value="1"/>
</dbReference>
<dbReference type="AlphaFoldDB" id="A0A0B8MYE1"/>
<dbReference type="PROSITE" id="PS00108">
    <property type="entry name" value="PROTEIN_KINASE_ST"/>
    <property type="match status" value="1"/>
</dbReference>
<dbReference type="InterPro" id="IPR000719">
    <property type="entry name" value="Prot_kinase_dom"/>
</dbReference>
<evidence type="ECO:0000256" key="13">
    <source>
        <dbReference type="ARBA" id="ARBA00048679"/>
    </source>
</evidence>
<dbReference type="Gene3D" id="1.10.510.10">
    <property type="entry name" value="Transferase(Phosphotransferase) domain 1"/>
    <property type="match status" value="1"/>
</dbReference>
<dbReference type="GO" id="GO:0010506">
    <property type="term" value="P:regulation of autophagy"/>
    <property type="evidence" value="ECO:0007669"/>
    <property type="project" value="InterPro"/>
</dbReference>
<dbReference type="GO" id="GO:0005776">
    <property type="term" value="C:autophagosome"/>
    <property type="evidence" value="ECO:0007669"/>
    <property type="project" value="TreeGrafter"/>
</dbReference>
<dbReference type="InterPro" id="IPR017441">
    <property type="entry name" value="Protein_kinase_ATP_BS"/>
</dbReference>
<dbReference type="PANTHER" id="PTHR24348:SF22">
    <property type="entry name" value="NON-SPECIFIC SERINE_THREONINE PROTEIN KINASE"/>
    <property type="match status" value="1"/>
</dbReference>
<dbReference type="InterPro" id="IPR011009">
    <property type="entry name" value="Kinase-like_dom_sf"/>
</dbReference>
<dbReference type="InterPro" id="IPR045269">
    <property type="entry name" value="Atg1-like"/>
</dbReference>
<dbReference type="PANTHER" id="PTHR24348">
    <property type="entry name" value="SERINE/THREONINE-PROTEIN KINASE UNC-51-RELATED"/>
    <property type="match status" value="1"/>
</dbReference>
<gene>
    <name evidence="17" type="ORF">TCE0_038r12393</name>
</gene>
<evidence type="ECO:0000256" key="12">
    <source>
        <dbReference type="ARBA" id="ARBA00047899"/>
    </source>
</evidence>
<feature type="binding site" evidence="14">
    <location>
        <position position="48"/>
    </location>
    <ligand>
        <name>ATP</name>
        <dbReference type="ChEBI" id="CHEBI:30616"/>
    </ligand>
</feature>
<dbReference type="EMBL" id="DF933834">
    <property type="protein sequence ID" value="GAM40218.1"/>
    <property type="molecule type" value="Genomic_DNA"/>
</dbReference>
<keyword evidence="7 14" id="KW-0547">Nucleotide-binding</keyword>
<dbReference type="GO" id="GO:0000045">
    <property type="term" value="P:autophagosome assembly"/>
    <property type="evidence" value="ECO:0007669"/>
    <property type="project" value="TreeGrafter"/>
</dbReference>
<evidence type="ECO:0000256" key="5">
    <source>
        <dbReference type="ARBA" id="ARBA00022527"/>
    </source>
</evidence>
<dbReference type="GO" id="GO:0034045">
    <property type="term" value="C:phagophore assembly site membrane"/>
    <property type="evidence" value="ECO:0007669"/>
    <property type="project" value="UniProtKB-SubCell"/>
</dbReference>
<dbReference type="GO" id="GO:0000422">
    <property type="term" value="P:autophagy of mitochondrion"/>
    <property type="evidence" value="ECO:0007669"/>
    <property type="project" value="TreeGrafter"/>
</dbReference>
<evidence type="ECO:0000256" key="3">
    <source>
        <dbReference type="ARBA" id="ARBA00018572"/>
    </source>
</evidence>
<dbReference type="EC" id="2.7.11.1" evidence="2"/>